<dbReference type="PROSITE" id="PS50943">
    <property type="entry name" value="HTH_CROC1"/>
    <property type="match status" value="1"/>
</dbReference>
<dbReference type="PANTHER" id="PTHR36924:SF1">
    <property type="entry name" value="ANTITOXIN HIGA-1"/>
    <property type="match status" value="1"/>
</dbReference>
<keyword evidence="4" id="KW-1185">Reference proteome</keyword>
<evidence type="ECO:0000313" key="3">
    <source>
        <dbReference type="EMBL" id="AVG23473.1"/>
    </source>
</evidence>
<dbReference type="CDD" id="cd00093">
    <property type="entry name" value="HTH_XRE"/>
    <property type="match status" value="1"/>
</dbReference>
<evidence type="ECO:0000313" key="4">
    <source>
        <dbReference type="Proteomes" id="UP000243077"/>
    </source>
</evidence>
<dbReference type="OrthoDB" id="3174593at2"/>
<dbReference type="AlphaFoldDB" id="A0A2L2BP79"/>
<dbReference type="InterPro" id="IPR001387">
    <property type="entry name" value="Cro/C1-type_HTH"/>
</dbReference>
<dbReference type="InterPro" id="IPR010982">
    <property type="entry name" value="Lambda_DNA-bd_dom_sf"/>
</dbReference>
<evidence type="ECO:0000256" key="1">
    <source>
        <dbReference type="ARBA" id="ARBA00023125"/>
    </source>
</evidence>
<dbReference type="NCBIfam" id="TIGR02607">
    <property type="entry name" value="antidote_HigA"/>
    <property type="match status" value="1"/>
</dbReference>
<dbReference type="EMBL" id="CP026923">
    <property type="protein sequence ID" value="AVG23473.1"/>
    <property type="molecule type" value="Genomic_DNA"/>
</dbReference>
<dbReference type="SUPFAM" id="SSF47413">
    <property type="entry name" value="lambda repressor-like DNA-binding domains"/>
    <property type="match status" value="1"/>
</dbReference>
<sequence>MAAAAAPGDILLKDFLRPARITQRGLARAIDVPPIRISEIIRGKRAISADTALRLAAFFSTTPQFWLSLQTNWELSRTARAHSETYARIQPHQG</sequence>
<gene>
    <name evidence="3" type="ORF">C3B54_11480</name>
</gene>
<dbReference type="Proteomes" id="UP000243077">
    <property type="component" value="Chromosome"/>
</dbReference>
<accession>A0A2L2BP79</accession>
<name>A0A2L2BP79_9MICO</name>
<dbReference type="Pfam" id="PF01381">
    <property type="entry name" value="HTH_3"/>
    <property type="match status" value="1"/>
</dbReference>
<dbReference type="InterPro" id="IPR013430">
    <property type="entry name" value="Toxin_antidote_HigA"/>
</dbReference>
<dbReference type="Gene3D" id="1.10.260.40">
    <property type="entry name" value="lambda repressor-like DNA-binding domains"/>
    <property type="match status" value="1"/>
</dbReference>
<keyword evidence="1" id="KW-0238">DNA-binding</keyword>
<proteinExistence type="predicted"/>
<dbReference type="PANTHER" id="PTHR36924">
    <property type="entry name" value="ANTITOXIN HIGA-1"/>
    <property type="match status" value="1"/>
</dbReference>
<dbReference type="SMART" id="SM00530">
    <property type="entry name" value="HTH_XRE"/>
    <property type="match status" value="1"/>
</dbReference>
<evidence type="ECO:0000259" key="2">
    <source>
        <dbReference type="PROSITE" id="PS50943"/>
    </source>
</evidence>
<reference evidence="3 4" key="1">
    <citation type="submission" date="2018-02" db="EMBL/GenBank/DDBJ databases">
        <title>Complete genome of the streamlined marine actinobacterium Pontimonas salivibrio CL-TW6 adapted to coastal planktonic lifestype.</title>
        <authorList>
            <person name="Cho B.C."/>
            <person name="Hardies S.C."/>
            <person name="Jang G.I."/>
            <person name="Hwang C.Y."/>
        </authorList>
    </citation>
    <scope>NUCLEOTIDE SEQUENCE [LARGE SCALE GENOMIC DNA]</scope>
    <source>
        <strain evidence="3 4">CL-TW6</strain>
    </source>
</reference>
<organism evidence="3 4">
    <name type="scientific">Pontimonas salivibrio</name>
    <dbReference type="NCBI Taxonomy" id="1159327"/>
    <lineage>
        <taxon>Bacteria</taxon>
        <taxon>Bacillati</taxon>
        <taxon>Actinomycetota</taxon>
        <taxon>Actinomycetes</taxon>
        <taxon>Micrococcales</taxon>
        <taxon>Microbacteriaceae</taxon>
        <taxon>Pontimonas</taxon>
    </lineage>
</organism>
<protein>
    <submittedName>
        <fullName evidence="3">HigA antitoxin</fullName>
    </submittedName>
</protein>
<dbReference type="GO" id="GO:0003677">
    <property type="term" value="F:DNA binding"/>
    <property type="evidence" value="ECO:0007669"/>
    <property type="project" value="UniProtKB-KW"/>
</dbReference>
<dbReference type="KEGG" id="psai:C3B54_11480"/>
<feature type="domain" description="HTH cro/C1-type" evidence="2">
    <location>
        <begin position="12"/>
        <end position="66"/>
    </location>
</feature>